<dbReference type="GO" id="GO:0003677">
    <property type="term" value="F:DNA binding"/>
    <property type="evidence" value="ECO:0007669"/>
    <property type="project" value="InterPro"/>
</dbReference>
<dbReference type="Proteomes" id="UP000292648">
    <property type="component" value="Unassembled WGS sequence"/>
</dbReference>
<gene>
    <name evidence="2" type="ORF">EUZ87_15355</name>
</gene>
<dbReference type="GO" id="GO:0006310">
    <property type="term" value="P:DNA recombination"/>
    <property type="evidence" value="ECO:0007669"/>
    <property type="project" value="UniProtKB-KW"/>
</dbReference>
<comment type="caution">
    <text evidence="2">The sequence shown here is derived from an EMBL/GenBank/DDBJ whole genome shotgun (WGS) entry which is preliminary data.</text>
</comment>
<protein>
    <recommendedName>
        <fullName evidence="4">Integrase</fullName>
    </recommendedName>
</protein>
<evidence type="ECO:0000256" key="1">
    <source>
        <dbReference type="ARBA" id="ARBA00023172"/>
    </source>
</evidence>
<sequence>MLLYEGRDISYVSKRLGHKDIMTTYNTYTHVIQEMSAREDEALDPTMSKIFSKQA</sequence>
<dbReference type="InterPro" id="IPR013762">
    <property type="entry name" value="Integrase-like_cat_sf"/>
</dbReference>
<name>A0A4Q9XZR8_9LACO</name>
<evidence type="ECO:0000313" key="2">
    <source>
        <dbReference type="EMBL" id="TBX37646.1"/>
    </source>
</evidence>
<evidence type="ECO:0008006" key="4">
    <source>
        <dbReference type="Google" id="ProtNLM"/>
    </source>
</evidence>
<dbReference type="EMBL" id="SEHH01000139">
    <property type="protein sequence ID" value="TBX37646.1"/>
    <property type="molecule type" value="Genomic_DNA"/>
</dbReference>
<accession>A0A4Q9XZR8</accession>
<proteinExistence type="predicted"/>
<reference evidence="2 3" key="1">
    <citation type="submission" date="2019-01" db="EMBL/GenBank/DDBJ databases">
        <title>Draft genome sequence of Lactobacillus paraplantarum OSY-TC318, a Producer of the novel lantibiotic Paraplantaracin TC318.</title>
        <authorList>
            <person name="Hussein W.E."/>
            <person name="Huang E."/>
            <person name="Yousef A.E."/>
        </authorList>
    </citation>
    <scope>NUCLEOTIDE SEQUENCE [LARGE SCALE GENOMIC DNA]</scope>
    <source>
        <strain evidence="2 3">OSY-TC318</strain>
    </source>
</reference>
<dbReference type="AlphaFoldDB" id="A0A4Q9XZR8"/>
<dbReference type="GO" id="GO:0015074">
    <property type="term" value="P:DNA integration"/>
    <property type="evidence" value="ECO:0007669"/>
    <property type="project" value="InterPro"/>
</dbReference>
<dbReference type="Gene3D" id="1.10.443.10">
    <property type="entry name" value="Intergrase catalytic core"/>
    <property type="match status" value="1"/>
</dbReference>
<organism evidence="2 3">
    <name type="scientific">Lactiplantibacillus paraplantarum</name>
    <dbReference type="NCBI Taxonomy" id="60520"/>
    <lineage>
        <taxon>Bacteria</taxon>
        <taxon>Bacillati</taxon>
        <taxon>Bacillota</taxon>
        <taxon>Bacilli</taxon>
        <taxon>Lactobacillales</taxon>
        <taxon>Lactobacillaceae</taxon>
        <taxon>Lactiplantibacillus</taxon>
    </lineage>
</organism>
<dbReference type="SUPFAM" id="SSF56349">
    <property type="entry name" value="DNA breaking-rejoining enzymes"/>
    <property type="match status" value="1"/>
</dbReference>
<evidence type="ECO:0000313" key="3">
    <source>
        <dbReference type="Proteomes" id="UP000292648"/>
    </source>
</evidence>
<keyword evidence="1" id="KW-0233">DNA recombination</keyword>
<dbReference type="InterPro" id="IPR011010">
    <property type="entry name" value="DNA_brk_join_enz"/>
</dbReference>